<feature type="transmembrane region" description="Helical" evidence="2">
    <location>
        <begin position="14"/>
        <end position="33"/>
    </location>
</feature>
<evidence type="ECO:0008006" key="5">
    <source>
        <dbReference type="Google" id="ProtNLM"/>
    </source>
</evidence>
<dbReference type="InterPro" id="IPR036680">
    <property type="entry name" value="SPOR-like_sf"/>
</dbReference>
<evidence type="ECO:0000313" key="3">
    <source>
        <dbReference type="EMBL" id="OEY93070.1"/>
    </source>
</evidence>
<keyword evidence="2" id="KW-1133">Transmembrane helix</keyword>
<dbReference type="OrthoDB" id="6655985at2"/>
<accession>A0A1E7R177</accession>
<gene>
    <name evidence="3" type="ORF">BJI46_04835</name>
</gene>
<evidence type="ECO:0000313" key="4">
    <source>
        <dbReference type="Proteomes" id="UP000185895"/>
    </source>
</evidence>
<dbReference type="RefSeq" id="WP_070070641.1">
    <property type="nucleotide sequence ID" value="NZ_MKKK01000056.1"/>
</dbReference>
<reference evidence="3 4" key="1">
    <citation type="submission" date="2016-09" db="EMBL/GenBank/DDBJ databases">
        <authorList>
            <person name="Capua I."/>
            <person name="De Benedictis P."/>
            <person name="Joannis T."/>
            <person name="Lombin L.H."/>
            <person name="Cattoli G."/>
        </authorList>
    </citation>
    <scope>NUCLEOTIDE SEQUENCE [LARGE SCALE GENOMIC DNA]</scope>
    <source>
        <strain evidence="3 4">ANC 4671</strain>
    </source>
</reference>
<sequence>MATLSRHWQTVKNIIWLALGVGCLLLTFIFWIVQNKPKTVEIAQQQKQQQDVDRPVQIEKVAVNQNLGTFTDEVPPFNLTQRSVEVSSHEAEFRGAKFVADYHKKWTLQLMKVSEEDIIRAYLAKREDRKKFNYLRLQDGKNPEQYVLIYGQYDSAQQAVEQSQKVNFELPESVKVLPESLSTYSALVRDLGSEEVLSGTKLRNIVLTKTVIPRIVAPEPTVTPSSLAGSADQSATKTEQMVKTQNAATSPVKTGQIEQKITEPVKPHTNEEQIIDPF</sequence>
<dbReference type="STRING" id="1262585.BJI46_04835"/>
<feature type="region of interest" description="Disordered" evidence="1">
    <location>
        <begin position="221"/>
        <end position="278"/>
    </location>
</feature>
<dbReference type="Gene3D" id="3.30.70.1070">
    <property type="entry name" value="Sporulation related repeat"/>
    <property type="match status" value="1"/>
</dbReference>
<proteinExistence type="predicted"/>
<feature type="compositionally biased region" description="Polar residues" evidence="1">
    <location>
        <begin position="222"/>
        <end position="259"/>
    </location>
</feature>
<protein>
    <recommendedName>
        <fullName evidence="5">SPOR domain-containing protein</fullName>
    </recommendedName>
</protein>
<dbReference type="Proteomes" id="UP000185895">
    <property type="component" value="Unassembled WGS sequence"/>
</dbReference>
<dbReference type="GO" id="GO:0042834">
    <property type="term" value="F:peptidoglycan binding"/>
    <property type="evidence" value="ECO:0007669"/>
    <property type="project" value="InterPro"/>
</dbReference>
<keyword evidence="4" id="KW-1185">Reference proteome</keyword>
<feature type="compositionally biased region" description="Basic and acidic residues" evidence="1">
    <location>
        <begin position="260"/>
        <end position="271"/>
    </location>
</feature>
<comment type="caution">
    <text evidence="3">The sequence shown here is derived from an EMBL/GenBank/DDBJ whole genome shotgun (WGS) entry which is preliminary data.</text>
</comment>
<keyword evidence="2" id="KW-0472">Membrane</keyword>
<evidence type="ECO:0000256" key="1">
    <source>
        <dbReference type="SAM" id="MobiDB-lite"/>
    </source>
</evidence>
<organism evidence="3 4">
    <name type="scientific">Acinetobacter qingfengensis</name>
    <dbReference type="NCBI Taxonomy" id="1262585"/>
    <lineage>
        <taxon>Bacteria</taxon>
        <taxon>Pseudomonadati</taxon>
        <taxon>Pseudomonadota</taxon>
        <taxon>Gammaproteobacteria</taxon>
        <taxon>Moraxellales</taxon>
        <taxon>Moraxellaceae</taxon>
        <taxon>Acinetobacter</taxon>
    </lineage>
</organism>
<name>A0A1E7R177_9GAMM</name>
<evidence type="ECO:0000256" key="2">
    <source>
        <dbReference type="SAM" id="Phobius"/>
    </source>
</evidence>
<dbReference type="AlphaFoldDB" id="A0A1E7R177"/>
<keyword evidence="2" id="KW-0812">Transmembrane</keyword>
<dbReference type="EMBL" id="MKKK01000056">
    <property type="protein sequence ID" value="OEY93070.1"/>
    <property type="molecule type" value="Genomic_DNA"/>
</dbReference>
<dbReference type="PROSITE" id="PS51257">
    <property type="entry name" value="PROKAR_LIPOPROTEIN"/>
    <property type="match status" value="1"/>
</dbReference>